<feature type="compositionally biased region" description="Low complexity" evidence="1">
    <location>
        <begin position="114"/>
        <end position="162"/>
    </location>
</feature>
<dbReference type="RefSeq" id="WP_059517594.1">
    <property type="nucleotide sequence ID" value="NZ_LOWA01000032.1"/>
</dbReference>
<organism evidence="3 4">
    <name type="scientific">Burkholderia singularis</name>
    <dbReference type="NCBI Taxonomy" id="1503053"/>
    <lineage>
        <taxon>Bacteria</taxon>
        <taxon>Pseudomonadati</taxon>
        <taxon>Pseudomonadota</taxon>
        <taxon>Betaproteobacteria</taxon>
        <taxon>Burkholderiales</taxon>
        <taxon>Burkholderiaceae</taxon>
        <taxon>Burkholderia</taxon>
        <taxon>pseudomallei group</taxon>
    </lineage>
</organism>
<dbReference type="EMBL" id="LOWA01000032">
    <property type="protein sequence ID" value="KVE26879.1"/>
    <property type="molecule type" value="Genomic_DNA"/>
</dbReference>
<evidence type="ECO:0008006" key="5">
    <source>
        <dbReference type="Google" id="ProtNLM"/>
    </source>
</evidence>
<name>A0A103E1W7_9BURK</name>
<dbReference type="OrthoDB" id="8526020at2"/>
<evidence type="ECO:0000256" key="2">
    <source>
        <dbReference type="SAM" id="Phobius"/>
    </source>
</evidence>
<dbReference type="Pfam" id="PF11306">
    <property type="entry name" value="DUF3108"/>
    <property type="match status" value="1"/>
</dbReference>
<keyword evidence="4" id="KW-1185">Reference proteome</keyword>
<dbReference type="AlphaFoldDB" id="A0A103E1W7"/>
<keyword evidence="2" id="KW-1133">Transmembrane helix</keyword>
<feature type="region of interest" description="Disordered" evidence="1">
    <location>
        <begin position="76"/>
        <end position="173"/>
    </location>
</feature>
<feature type="compositionally biased region" description="Pro residues" evidence="1">
    <location>
        <begin position="85"/>
        <end position="99"/>
    </location>
</feature>
<keyword evidence="2" id="KW-0812">Transmembrane</keyword>
<proteinExistence type="predicted"/>
<evidence type="ECO:0000256" key="1">
    <source>
        <dbReference type="SAM" id="MobiDB-lite"/>
    </source>
</evidence>
<keyword evidence="2" id="KW-0472">Membrane</keyword>
<feature type="region of interest" description="Disordered" evidence="1">
    <location>
        <begin position="1"/>
        <end position="26"/>
    </location>
</feature>
<evidence type="ECO:0000313" key="3">
    <source>
        <dbReference type="EMBL" id="KVE26879.1"/>
    </source>
</evidence>
<dbReference type="InterPro" id="IPR021457">
    <property type="entry name" value="DUF3108"/>
</dbReference>
<dbReference type="Proteomes" id="UP000062788">
    <property type="component" value="Unassembled WGS sequence"/>
</dbReference>
<evidence type="ECO:0000313" key="4">
    <source>
        <dbReference type="Proteomes" id="UP000062788"/>
    </source>
</evidence>
<gene>
    <name evidence="3" type="ORF">WS67_14965</name>
</gene>
<reference evidence="3 4" key="1">
    <citation type="submission" date="2015-11" db="EMBL/GenBank/DDBJ databases">
        <title>Expanding the genomic diversity of Burkholderia species for the development of highly accurate diagnostics.</title>
        <authorList>
            <person name="Sahl J."/>
            <person name="Keim P."/>
            <person name="Wagner D."/>
        </authorList>
    </citation>
    <scope>NUCLEOTIDE SEQUENCE [LARGE SCALE GENOMIC DNA]</scope>
    <source>
        <strain evidence="3 4">TSV85</strain>
    </source>
</reference>
<feature type="transmembrane region" description="Helical" evidence="2">
    <location>
        <begin position="33"/>
        <end position="52"/>
    </location>
</feature>
<accession>A0A103E1W7</accession>
<feature type="compositionally biased region" description="Pro residues" evidence="1">
    <location>
        <begin position="1"/>
        <end position="17"/>
    </location>
</feature>
<protein>
    <recommendedName>
        <fullName evidence="5">PROLIN-rich signal peptide protein</fullName>
    </recommendedName>
</protein>
<sequence>MPPSPSDLAPGLPPDPPSGSSNPRDARRRVRRAVLVFALVLALHWLAAQWLVRLREPFKPASPADVPVQIELLKPQRIEREPEPPKAAPAPPRAAPKPAAPAAAPHRSEPVLTSPAASPDARHAAPAPAPQTADAAQPSPASASGVPDAARAPGADAPRGPASKGVKFSPPPSGELRYDTFYNGMQNMGGTIHWETDGSTYSLFVSMPLPFVGPYTYESRGRIDAFGIAPERYVETRGRRPSDFAIFNRDTKQIVFTSTPNSVSLPDGAQDRFSLLMELAGLVRGDPDAYRPGVTREFFVVDRNSGETWPITTIGDETISTNAGMLAARHFMRLPRHAGDTRRIDIWLAPSLGWLPARMVQTEPNGSQIELLWHSATSHASESTDTNEPSTPASSPPNTNANANAAKSVNSTDATPAAPAAASAADPS</sequence>
<feature type="compositionally biased region" description="Low complexity" evidence="1">
    <location>
        <begin position="386"/>
        <end position="428"/>
    </location>
</feature>
<feature type="region of interest" description="Disordered" evidence="1">
    <location>
        <begin position="377"/>
        <end position="428"/>
    </location>
</feature>
<comment type="caution">
    <text evidence="3">The sequence shown here is derived from an EMBL/GenBank/DDBJ whole genome shotgun (WGS) entry which is preliminary data.</text>
</comment>